<dbReference type="AlphaFoldDB" id="A0A9D4E4K4"/>
<evidence type="ECO:0000313" key="1">
    <source>
        <dbReference type="EMBL" id="KAH3773003.1"/>
    </source>
</evidence>
<name>A0A9D4E4K4_DREPO</name>
<dbReference type="EMBL" id="JAIWYP010000009">
    <property type="protein sequence ID" value="KAH3773003.1"/>
    <property type="molecule type" value="Genomic_DNA"/>
</dbReference>
<protein>
    <submittedName>
        <fullName evidence="1">Uncharacterized protein</fullName>
    </submittedName>
</protein>
<dbReference type="Proteomes" id="UP000828390">
    <property type="component" value="Unassembled WGS sequence"/>
</dbReference>
<organism evidence="1 2">
    <name type="scientific">Dreissena polymorpha</name>
    <name type="common">Zebra mussel</name>
    <name type="synonym">Mytilus polymorpha</name>
    <dbReference type="NCBI Taxonomy" id="45954"/>
    <lineage>
        <taxon>Eukaryota</taxon>
        <taxon>Metazoa</taxon>
        <taxon>Spiralia</taxon>
        <taxon>Lophotrochozoa</taxon>
        <taxon>Mollusca</taxon>
        <taxon>Bivalvia</taxon>
        <taxon>Autobranchia</taxon>
        <taxon>Heteroconchia</taxon>
        <taxon>Euheterodonta</taxon>
        <taxon>Imparidentia</taxon>
        <taxon>Neoheterodontei</taxon>
        <taxon>Myida</taxon>
        <taxon>Dreissenoidea</taxon>
        <taxon>Dreissenidae</taxon>
        <taxon>Dreissena</taxon>
    </lineage>
</organism>
<comment type="caution">
    <text evidence="1">The sequence shown here is derived from an EMBL/GenBank/DDBJ whole genome shotgun (WGS) entry which is preliminary data.</text>
</comment>
<gene>
    <name evidence="1" type="ORF">DPMN_174351</name>
</gene>
<reference evidence="1" key="2">
    <citation type="submission" date="2020-11" db="EMBL/GenBank/DDBJ databases">
        <authorList>
            <person name="McCartney M.A."/>
            <person name="Auch B."/>
            <person name="Kono T."/>
            <person name="Mallez S."/>
            <person name="Becker A."/>
            <person name="Gohl D.M."/>
            <person name="Silverstein K.A.T."/>
            <person name="Koren S."/>
            <person name="Bechman K.B."/>
            <person name="Herman A."/>
            <person name="Abrahante J.E."/>
            <person name="Garbe J."/>
        </authorList>
    </citation>
    <scope>NUCLEOTIDE SEQUENCE</scope>
    <source>
        <strain evidence="1">Duluth1</strain>
        <tissue evidence="1">Whole animal</tissue>
    </source>
</reference>
<keyword evidence="2" id="KW-1185">Reference proteome</keyword>
<reference evidence="1" key="1">
    <citation type="journal article" date="2019" name="bioRxiv">
        <title>The Genome of the Zebra Mussel, Dreissena polymorpha: A Resource for Invasive Species Research.</title>
        <authorList>
            <person name="McCartney M.A."/>
            <person name="Auch B."/>
            <person name="Kono T."/>
            <person name="Mallez S."/>
            <person name="Zhang Y."/>
            <person name="Obille A."/>
            <person name="Becker A."/>
            <person name="Abrahante J.E."/>
            <person name="Garbe J."/>
            <person name="Badalamenti J.P."/>
            <person name="Herman A."/>
            <person name="Mangelson H."/>
            <person name="Liachko I."/>
            <person name="Sullivan S."/>
            <person name="Sone E.D."/>
            <person name="Koren S."/>
            <person name="Silverstein K.A.T."/>
            <person name="Beckman K.B."/>
            <person name="Gohl D.M."/>
        </authorList>
    </citation>
    <scope>NUCLEOTIDE SEQUENCE</scope>
    <source>
        <strain evidence="1">Duluth1</strain>
        <tissue evidence="1">Whole animal</tissue>
    </source>
</reference>
<sequence length="52" mass="5943">MTMPGCTLLGRWRWPACLHSCRDPRVRGCTLTITWSLPSPPTYSLARMNHTL</sequence>
<accession>A0A9D4E4K4</accession>
<proteinExistence type="predicted"/>
<evidence type="ECO:0000313" key="2">
    <source>
        <dbReference type="Proteomes" id="UP000828390"/>
    </source>
</evidence>